<evidence type="ECO:0000259" key="1">
    <source>
        <dbReference type="Pfam" id="PF00109"/>
    </source>
</evidence>
<feature type="domain" description="Beta-ketoacyl synthase-like N-terminal" evidence="1">
    <location>
        <begin position="14"/>
        <end position="53"/>
    </location>
</feature>
<dbReference type="STRING" id="1965070.A0A443QMI7"/>
<sequence length="54" mass="6238">MTVDNEILNHFDSNDIVVSGISGRFPEADDIEQFWLKLVNGVELYTADDRRWPV</sequence>
<keyword evidence="3" id="KW-1185">Reference proteome</keyword>
<proteinExistence type="predicted"/>
<dbReference type="InterPro" id="IPR014030">
    <property type="entry name" value="Ketoacyl_synth_N"/>
</dbReference>
<dbReference type="AlphaFoldDB" id="A0A443QMI7"/>
<dbReference type="Proteomes" id="UP000285301">
    <property type="component" value="Unassembled WGS sequence"/>
</dbReference>
<evidence type="ECO:0000313" key="2">
    <source>
        <dbReference type="EMBL" id="RWS04235.1"/>
    </source>
</evidence>
<feature type="non-terminal residue" evidence="2">
    <location>
        <position position="54"/>
    </location>
</feature>
<dbReference type="OrthoDB" id="329835at2759"/>
<protein>
    <submittedName>
        <fullName evidence="2">Fatty acid synthase-like protein</fullName>
    </submittedName>
</protein>
<dbReference type="GO" id="GO:0016746">
    <property type="term" value="F:acyltransferase activity"/>
    <property type="evidence" value="ECO:0007669"/>
    <property type="project" value="InterPro"/>
</dbReference>
<dbReference type="InterPro" id="IPR016039">
    <property type="entry name" value="Thiolase-like"/>
</dbReference>
<dbReference type="Gene3D" id="3.40.47.10">
    <property type="match status" value="1"/>
</dbReference>
<dbReference type="EMBL" id="NCKU01005715">
    <property type="protein sequence ID" value="RWS04235.1"/>
    <property type="molecule type" value="Genomic_DNA"/>
</dbReference>
<name>A0A443QMI7_9ACAR</name>
<evidence type="ECO:0000313" key="3">
    <source>
        <dbReference type="Proteomes" id="UP000285301"/>
    </source>
</evidence>
<organism evidence="2 3">
    <name type="scientific">Dinothrombium tinctorium</name>
    <dbReference type="NCBI Taxonomy" id="1965070"/>
    <lineage>
        <taxon>Eukaryota</taxon>
        <taxon>Metazoa</taxon>
        <taxon>Ecdysozoa</taxon>
        <taxon>Arthropoda</taxon>
        <taxon>Chelicerata</taxon>
        <taxon>Arachnida</taxon>
        <taxon>Acari</taxon>
        <taxon>Acariformes</taxon>
        <taxon>Trombidiformes</taxon>
        <taxon>Prostigmata</taxon>
        <taxon>Anystina</taxon>
        <taxon>Parasitengona</taxon>
        <taxon>Trombidioidea</taxon>
        <taxon>Trombidiidae</taxon>
        <taxon>Dinothrombium</taxon>
    </lineage>
</organism>
<comment type="caution">
    <text evidence="2">The sequence shown here is derived from an EMBL/GenBank/DDBJ whole genome shotgun (WGS) entry which is preliminary data.</text>
</comment>
<gene>
    <name evidence="2" type="ORF">B4U79_05533</name>
</gene>
<dbReference type="Pfam" id="PF00109">
    <property type="entry name" value="ketoacyl-synt"/>
    <property type="match status" value="1"/>
</dbReference>
<dbReference type="SUPFAM" id="SSF53901">
    <property type="entry name" value="Thiolase-like"/>
    <property type="match status" value="1"/>
</dbReference>
<reference evidence="2 3" key="1">
    <citation type="journal article" date="2018" name="Gigascience">
        <title>Genomes of trombidid mites reveal novel predicted allergens and laterally-transferred genes associated with secondary metabolism.</title>
        <authorList>
            <person name="Dong X."/>
            <person name="Chaisiri K."/>
            <person name="Xia D."/>
            <person name="Armstrong S.D."/>
            <person name="Fang Y."/>
            <person name="Donnelly M.J."/>
            <person name="Kadowaki T."/>
            <person name="McGarry J.W."/>
            <person name="Darby A.C."/>
            <person name="Makepeace B.L."/>
        </authorList>
    </citation>
    <scope>NUCLEOTIDE SEQUENCE [LARGE SCALE GENOMIC DNA]</scope>
    <source>
        <strain evidence="2">UoL-WK</strain>
    </source>
</reference>
<accession>A0A443QMI7</accession>